<proteinExistence type="predicted"/>
<feature type="domain" description="ABC transmembrane type-1" evidence="8">
    <location>
        <begin position="35"/>
        <end position="313"/>
    </location>
</feature>
<evidence type="ECO:0000256" key="5">
    <source>
        <dbReference type="SAM" id="MobiDB-lite"/>
    </source>
</evidence>
<dbReference type="GO" id="GO:0015421">
    <property type="term" value="F:ABC-type oligopeptide transporter activity"/>
    <property type="evidence" value="ECO:0007669"/>
    <property type="project" value="TreeGrafter"/>
</dbReference>
<keyword evidence="3 6" id="KW-1133">Transmembrane helix</keyword>
<dbReference type="GO" id="GO:0005886">
    <property type="term" value="C:plasma membrane"/>
    <property type="evidence" value="ECO:0007669"/>
    <property type="project" value="UniProtKB-SubCell"/>
</dbReference>
<feature type="region of interest" description="Disordered" evidence="5">
    <location>
        <begin position="335"/>
        <end position="360"/>
    </location>
</feature>
<gene>
    <name evidence="9" type="ORF">Kpho01_74030</name>
</gene>
<dbReference type="Proteomes" id="UP001165143">
    <property type="component" value="Unassembled WGS sequence"/>
</dbReference>
<protein>
    <submittedName>
        <fullName evidence="9">Multidrug ABC transporter permease</fullName>
    </submittedName>
</protein>
<sequence>MPLVPLPLPDPGRPDLSSPLGFLRWLGRAQRRGQLLATLWSTLELGSMAALPVAIGRGVQAVVDHDTRALLTAGLLALLLAVVQTTMTVLLHRQVVWNWIQAASQVRQLVARQASALGGGLSRRIATGEIVAVSSGDVEKIGWYVELTARLYGAVLAWLGVSTVVLWRQPGLGLAVLLGVPVLAAAVWPLLGPFERRYAEQRALGGKASELAADTVAGLRVLRGIGGEELFLRRYRSASQRVRAAAVRTARTWAVMQAQEVLLPGLFVIGVTWYGARLALDGSIGVGELIAVYGSTAFLAAPLRVIGEAAHAWSVARVSAGRAVKVLTLTRDDAPADGSAADGSEADGPAREGAAGAADDGAELVRRAPRSDLHDPVSGLTARAGRLTAVVCGDPDAAGELAARLGGRPVLAEGVAAGPSARLGGVELDGVPLAVARAAVLVHDKEPVLLSGTLAELLDVPRSGRVEPAEALAAARAQDALEALVDGSPECAGDPMAARITERGRSLSGGQRQRLALARSLVADPPVLVLDEPTSAVDAHTESRIAAGLRELRAGRTTVVLATSPLLLDQADTVLLLQQGRVVASGTHRELMTDEPRYRAVVTRDENEAGAGAGSAARPAARPAADPVGSGLAGSGLAGGAE</sequence>
<dbReference type="AlphaFoldDB" id="A0A9W6PR09"/>
<feature type="compositionally biased region" description="Gly residues" evidence="5">
    <location>
        <begin position="631"/>
        <end position="642"/>
    </location>
</feature>
<comment type="caution">
    <text evidence="9">The sequence shown here is derived from an EMBL/GenBank/DDBJ whole genome shotgun (WGS) entry which is preliminary data.</text>
</comment>
<dbReference type="PROSITE" id="PS50893">
    <property type="entry name" value="ABC_TRANSPORTER_2"/>
    <property type="match status" value="1"/>
</dbReference>
<evidence type="ECO:0000256" key="3">
    <source>
        <dbReference type="ARBA" id="ARBA00022989"/>
    </source>
</evidence>
<dbReference type="OrthoDB" id="4966664at2"/>
<evidence type="ECO:0000256" key="2">
    <source>
        <dbReference type="ARBA" id="ARBA00022692"/>
    </source>
</evidence>
<dbReference type="InterPro" id="IPR003439">
    <property type="entry name" value="ABC_transporter-like_ATP-bd"/>
</dbReference>
<organism evidence="9 10">
    <name type="scientific">Kitasatospora phosalacinea</name>
    <dbReference type="NCBI Taxonomy" id="2065"/>
    <lineage>
        <taxon>Bacteria</taxon>
        <taxon>Bacillati</taxon>
        <taxon>Actinomycetota</taxon>
        <taxon>Actinomycetes</taxon>
        <taxon>Kitasatosporales</taxon>
        <taxon>Streptomycetaceae</taxon>
        <taxon>Kitasatospora</taxon>
    </lineage>
</organism>
<dbReference type="InterPro" id="IPR017871">
    <property type="entry name" value="ABC_transporter-like_CS"/>
</dbReference>
<keyword evidence="4 6" id="KW-0472">Membrane</keyword>
<dbReference type="EMBL" id="BSRX01000080">
    <property type="protein sequence ID" value="GLW59393.1"/>
    <property type="molecule type" value="Genomic_DNA"/>
</dbReference>
<feature type="domain" description="ABC transporter" evidence="7">
    <location>
        <begin position="359"/>
        <end position="604"/>
    </location>
</feature>
<dbReference type="PROSITE" id="PS50929">
    <property type="entry name" value="ABC_TM1F"/>
    <property type="match status" value="1"/>
</dbReference>
<feature type="region of interest" description="Disordered" evidence="5">
    <location>
        <begin position="604"/>
        <end position="642"/>
    </location>
</feature>
<evidence type="ECO:0000313" key="10">
    <source>
        <dbReference type="Proteomes" id="UP001165143"/>
    </source>
</evidence>
<dbReference type="InterPro" id="IPR011527">
    <property type="entry name" value="ABC1_TM_dom"/>
</dbReference>
<reference evidence="9" key="1">
    <citation type="submission" date="2023-02" db="EMBL/GenBank/DDBJ databases">
        <title>Kitasatospora phosalacinea NBRC 14362.</title>
        <authorList>
            <person name="Ichikawa N."/>
            <person name="Sato H."/>
            <person name="Tonouchi N."/>
        </authorList>
    </citation>
    <scope>NUCLEOTIDE SEQUENCE</scope>
    <source>
        <strain evidence="9">NBRC 14362</strain>
    </source>
</reference>
<dbReference type="GO" id="GO:0016887">
    <property type="term" value="F:ATP hydrolysis activity"/>
    <property type="evidence" value="ECO:0007669"/>
    <property type="project" value="InterPro"/>
</dbReference>
<dbReference type="RefSeq" id="WP_033256797.1">
    <property type="nucleotide sequence ID" value="NZ_BSRX01000080.1"/>
</dbReference>
<evidence type="ECO:0000259" key="8">
    <source>
        <dbReference type="PROSITE" id="PS50929"/>
    </source>
</evidence>
<dbReference type="PROSITE" id="PS00211">
    <property type="entry name" value="ABC_TRANSPORTER_1"/>
    <property type="match status" value="1"/>
</dbReference>
<feature type="compositionally biased region" description="Low complexity" evidence="5">
    <location>
        <begin position="336"/>
        <end position="359"/>
    </location>
</feature>
<dbReference type="GO" id="GO:0005524">
    <property type="term" value="F:ATP binding"/>
    <property type="evidence" value="ECO:0007669"/>
    <property type="project" value="InterPro"/>
</dbReference>
<dbReference type="Gene3D" id="1.20.1560.10">
    <property type="entry name" value="ABC transporter type 1, transmembrane domain"/>
    <property type="match status" value="1"/>
</dbReference>
<dbReference type="SUPFAM" id="SSF90123">
    <property type="entry name" value="ABC transporter transmembrane region"/>
    <property type="match status" value="1"/>
</dbReference>
<evidence type="ECO:0000313" key="9">
    <source>
        <dbReference type="EMBL" id="GLW59393.1"/>
    </source>
</evidence>
<dbReference type="Pfam" id="PF00005">
    <property type="entry name" value="ABC_tran"/>
    <property type="match status" value="1"/>
</dbReference>
<dbReference type="InterPro" id="IPR027417">
    <property type="entry name" value="P-loop_NTPase"/>
</dbReference>
<dbReference type="InterPro" id="IPR039421">
    <property type="entry name" value="Type_1_exporter"/>
</dbReference>
<dbReference type="PANTHER" id="PTHR43394:SF1">
    <property type="entry name" value="ATP-BINDING CASSETTE SUB-FAMILY B MEMBER 10, MITOCHONDRIAL"/>
    <property type="match status" value="1"/>
</dbReference>
<dbReference type="PANTHER" id="PTHR43394">
    <property type="entry name" value="ATP-DEPENDENT PERMEASE MDL1, MITOCHONDRIAL"/>
    <property type="match status" value="1"/>
</dbReference>
<evidence type="ECO:0000256" key="1">
    <source>
        <dbReference type="ARBA" id="ARBA00004651"/>
    </source>
</evidence>
<evidence type="ECO:0000259" key="7">
    <source>
        <dbReference type="PROSITE" id="PS50893"/>
    </source>
</evidence>
<accession>A0A9W6PR09</accession>
<feature type="compositionally biased region" description="Low complexity" evidence="5">
    <location>
        <begin position="614"/>
        <end position="625"/>
    </location>
</feature>
<dbReference type="Gene3D" id="3.40.50.300">
    <property type="entry name" value="P-loop containing nucleotide triphosphate hydrolases"/>
    <property type="match status" value="1"/>
</dbReference>
<name>A0A9W6PR09_9ACTN</name>
<dbReference type="InterPro" id="IPR036640">
    <property type="entry name" value="ABC1_TM_sf"/>
</dbReference>
<dbReference type="CDD" id="cd07346">
    <property type="entry name" value="ABC_6TM_exporters"/>
    <property type="match status" value="1"/>
</dbReference>
<dbReference type="SUPFAM" id="SSF52540">
    <property type="entry name" value="P-loop containing nucleoside triphosphate hydrolases"/>
    <property type="match status" value="1"/>
</dbReference>
<feature type="transmembrane region" description="Helical" evidence="6">
    <location>
        <begin position="173"/>
        <end position="192"/>
    </location>
</feature>
<dbReference type="Pfam" id="PF00664">
    <property type="entry name" value="ABC_membrane"/>
    <property type="match status" value="1"/>
</dbReference>
<evidence type="ECO:0000256" key="6">
    <source>
        <dbReference type="SAM" id="Phobius"/>
    </source>
</evidence>
<feature type="transmembrane region" description="Helical" evidence="6">
    <location>
        <begin position="67"/>
        <end position="91"/>
    </location>
</feature>
<feature type="transmembrane region" description="Helical" evidence="6">
    <location>
        <begin position="149"/>
        <end position="167"/>
    </location>
</feature>
<keyword evidence="2 6" id="KW-0812">Transmembrane</keyword>
<evidence type="ECO:0000256" key="4">
    <source>
        <dbReference type="ARBA" id="ARBA00023136"/>
    </source>
</evidence>
<comment type="subcellular location">
    <subcellularLocation>
        <location evidence="1">Cell membrane</location>
        <topology evidence="1">Multi-pass membrane protein</topology>
    </subcellularLocation>
</comment>